<evidence type="ECO:0000256" key="6">
    <source>
        <dbReference type="ARBA" id="ARBA00022692"/>
    </source>
</evidence>
<dbReference type="SUPFAM" id="SSF81321">
    <property type="entry name" value="Family A G protein-coupled receptor-like"/>
    <property type="match status" value="1"/>
</dbReference>
<dbReference type="OrthoDB" id="60033at2759"/>
<dbReference type="Proteomes" id="UP000075714">
    <property type="component" value="Unassembled WGS sequence"/>
</dbReference>
<name>A0A150G0K5_GONPE</name>
<evidence type="ECO:0000313" key="12">
    <source>
        <dbReference type="Proteomes" id="UP000075714"/>
    </source>
</evidence>
<dbReference type="EMBL" id="LSYV01000093">
    <property type="protein sequence ID" value="KXZ43374.1"/>
    <property type="molecule type" value="Genomic_DNA"/>
</dbReference>
<evidence type="ECO:0000256" key="10">
    <source>
        <dbReference type="SAM" id="Phobius"/>
    </source>
</evidence>
<dbReference type="PANTHER" id="PTHR43047:SF72">
    <property type="entry name" value="OSMOSENSING HISTIDINE PROTEIN KINASE SLN1"/>
    <property type="match status" value="1"/>
</dbReference>
<gene>
    <name evidence="11" type="ORF">GPECTOR_92g597</name>
</gene>
<evidence type="ECO:0000256" key="7">
    <source>
        <dbReference type="ARBA" id="ARBA00022777"/>
    </source>
</evidence>
<dbReference type="AlphaFoldDB" id="A0A150G0K5"/>
<evidence type="ECO:0000256" key="4">
    <source>
        <dbReference type="ARBA" id="ARBA00012438"/>
    </source>
</evidence>
<accession>A0A150G0K5</accession>
<feature type="transmembrane region" description="Helical" evidence="10">
    <location>
        <begin position="79"/>
        <end position="100"/>
    </location>
</feature>
<dbReference type="GO" id="GO:0005886">
    <property type="term" value="C:plasma membrane"/>
    <property type="evidence" value="ECO:0007669"/>
    <property type="project" value="TreeGrafter"/>
</dbReference>
<feature type="transmembrane region" description="Helical" evidence="10">
    <location>
        <begin position="106"/>
        <end position="124"/>
    </location>
</feature>
<feature type="transmembrane region" description="Helical" evidence="10">
    <location>
        <begin position="12"/>
        <end position="36"/>
    </location>
</feature>
<keyword evidence="5" id="KW-0808">Transferase</keyword>
<dbReference type="EC" id="2.7.13.3" evidence="4"/>
<dbReference type="GO" id="GO:0009927">
    <property type="term" value="F:histidine phosphotransfer kinase activity"/>
    <property type="evidence" value="ECO:0007669"/>
    <property type="project" value="TreeGrafter"/>
</dbReference>
<evidence type="ECO:0000256" key="2">
    <source>
        <dbReference type="ARBA" id="ARBA00004141"/>
    </source>
</evidence>
<keyword evidence="6 10" id="KW-0812">Transmembrane</keyword>
<organism evidence="11 12">
    <name type="scientific">Gonium pectorale</name>
    <name type="common">Green alga</name>
    <dbReference type="NCBI Taxonomy" id="33097"/>
    <lineage>
        <taxon>Eukaryota</taxon>
        <taxon>Viridiplantae</taxon>
        <taxon>Chlorophyta</taxon>
        <taxon>core chlorophytes</taxon>
        <taxon>Chlorophyceae</taxon>
        <taxon>CS clade</taxon>
        <taxon>Chlamydomonadales</taxon>
        <taxon>Volvocaceae</taxon>
        <taxon>Gonium</taxon>
    </lineage>
</organism>
<dbReference type="Gene3D" id="1.20.1070.10">
    <property type="entry name" value="Rhodopsin 7-helix transmembrane proteins"/>
    <property type="match status" value="1"/>
</dbReference>
<dbReference type="SMART" id="SM01021">
    <property type="entry name" value="Bac_rhodopsin"/>
    <property type="match status" value="1"/>
</dbReference>
<evidence type="ECO:0000313" key="11">
    <source>
        <dbReference type="EMBL" id="KXZ43374.1"/>
    </source>
</evidence>
<dbReference type="InterPro" id="IPR001425">
    <property type="entry name" value="Arc/bac/fun_rhodopsins"/>
</dbReference>
<proteinExistence type="inferred from homology"/>
<dbReference type="Pfam" id="PF01036">
    <property type="entry name" value="Bac_rhodopsin"/>
    <property type="match status" value="1"/>
</dbReference>
<evidence type="ECO:0000256" key="8">
    <source>
        <dbReference type="ARBA" id="ARBA00022989"/>
    </source>
</evidence>
<dbReference type="PANTHER" id="PTHR43047">
    <property type="entry name" value="TWO-COMPONENT HISTIDINE PROTEIN KINASE"/>
    <property type="match status" value="1"/>
</dbReference>
<keyword evidence="7" id="KW-0418">Kinase</keyword>
<evidence type="ECO:0000256" key="5">
    <source>
        <dbReference type="ARBA" id="ARBA00022679"/>
    </source>
</evidence>
<feature type="transmembrane region" description="Helical" evidence="10">
    <location>
        <begin position="48"/>
        <end position="67"/>
    </location>
</feature>
<keyword evidence="9 10" id="KW-0472">Membrane</keyword>
<sequence length="305" mass="34108">MKVIFETNRSKLKLHMVSCYINILAASSYCMLWTGFSPIVPDVQSCLYIPQRWLLYCFTAPAIIYILCQISDYTSRMRVWVIMLNVFMLAAGGLGTVPWISWTHKVYWYVMSCVPFPSILVHMWRMVSSAVDETMDPTSKRAIKFIRLFSITTWNLFPFVYFAAIDGALSLEISEPLWAALDWLTKMVYSSSLMEANFFTIAQRREFAVRAIEEANRLATIQQLSTVRDCDLGGGVRGVAVATPQARFPHALSAAILGCAVATEGPVQGHRVLYHRAARVPLKVPVGVRAAAHGGTWPAFPGTPT</sequence>
<keyword evidence="12" id="KW-1185">Reference proteome</keyword>
<comment type="similarity">
    <text evidence="3">Belongs to the archaeal/bacterial/fungal opsin family.</text>
</comment>
<reference evidence="12" key="1">
    <citation type="journal article" date="2016" name="Nat. Commun.">
        <title>The Gonium pectorale genome demonstrates co-option of cell cycle regulation during the evolution of multicellularity.</title>
        <authorList>
            <person name="Hanschen E.R."/>
            <person name="Marriage T.N."/>
            <person name="Ferris P.J."/>
            <person name="Hamaji T."/>
            <person name="Toyoda A."/>
            <person name="Fujiyama A."/>
            <person name="Neme R."/>
            <person name="Noguchi H."/>
            <person name="Minakuchi Y."/>
            <person name="Suzuki M."/>
            <person name="Kawai-Toyooka H."/>
            <person name="Smith D.R."/>
            <person name="Sparks H."/>
            <person name="Anderson J."/>
            <person name="Bakaric R."/>
            <person name="Luria V."/>
            <person name="Karger A."/>
            <person name="Kirschner M.W."/>
            <person name="Durand P.M."/>
            <person name="Michod R.E."/>
            <person name="Nozaki H."/>
            <person name="Olson B.J."/>
        </authorList>
    </citation>
    <scope>NUCLEOTIDE SEQUENCE [LARGE SCALE GENOMIC DNA]</scope>
    <source>
        <strain evidence="12">NIES-2863</strain>
    </source>
</reference>
<protein>
    <recommendedName>
        <fullName evidence="4">histidine kinase</fullName>
        <ecNumber evidence="4">2.7.13.3</ecNumber>
    </recommendedName>
</protein>
<comment type="caution">
    <text evidence="11">The sequence shown here is derived from an EMBL/GenBank/DDBJ whole genome shotgun (WGS) entry which is preliminary data.</text>
</comment>
<feature type="transmembrane region" description="Helical" evidence="10">
    <location>
        <begin position="145"/>
        <end position="164"/>
    </location>
</feature>
<evidence type="ECO:0000256" key="9">
    <source>
        <dbReference type="ARBA" id="ARBA00023136"/>
    </source>
</evidence>
<evidence type="ECO:0000256" key="1">
    <source>
        <dbReference type="ARBA" id="ARBA00000085"/>
    </source>
</evidence>
<comment type="catalytic activity">
    <reaction evidence="1">
        <text>ATP + protein L-histidine = ADP + protein N-phospho-L-histidine.</text>
        <dbReference type="EC" id="2.7.13.3"/>
    </reaction>
</comment>
<keyword evidence="8 10" id="KW-1133">Transmembrane helix</keyword>
<dbReference type="GO" id="GO:0000155">
    <property type="term" value="F:phosphorelay sensor kinase activity"/>
    <property type="evidence" value="ECO:0007669"/>
    <property type="project" value="TreeGrafter"/>
</dbReference>
<comment type="subcellular location">
    <subcellularLocation>
        <location evidence="2">Membrane</location>
        <topology evidence="2">Multi-pass membrane protein</topology>
    </subcellularLocation>
</comment>
<evidence type="ECO:0000256" key="3">
    <source>
        <dbReference type="ARBA" id="ARBA00008130"/>
    </source>
</evidence>